<evidence type="ECO:0000256" key="1">
    <source>
        <dbReference type="SAM" id="MobiDB-lite"/>
    </source>
</evidence>
<keyword evidence="3" id="KW-1185">Reference proteome</keyword>
<gene>
    <name evidence="2" type="ORF">Q2T52_23250</name>
</gene>
<organism evidence="2 3">
    <name type="scientific">Rhizobium oryzicola</name>
    <dbReference type="NCBI Taxonomy" id="1232668"/>
    <lineage>
        <taxon>Bacteria</taxon>
        <taxon>Pseudomonadati</taxon>
        <taxon>Pseudomonadota</taxon>
        <taxon>Alphaproteobacteria</taxon>
        <taxon>Hyphomicrobiales</taxon>
        <taxon>Rhizobiaceae</taxon>
        <taxon>Rhizobium/Agrobacterium group</taxon>
        <taxon>Rhizobium</taxon>
    </lineage>
</organism>
<sequence>MNRHDGLEEKLVMMRLRLVAQTLCDQLKLHAKFNPDQPRVPAGRPDGGQWVGGGNASSGKPLVHDVSDSYADLIINLPFDELMGGHTISRHVNKSDTD</sequence>
<proteinExistence type="predicted"/>
<dbReference type="RefSeq" id="WP_302079307.1">
    <property type="nucleotide sequence ID" value="NZ_JAUKWQ010000012.1"/>
</dbReference>
<name>A0ABT8T3X9_9HYPH</name>
<dbReference type="Proteomes" id="UP001169006">
    <property type="component" value="Unassembled WGS sequence"/>
</dbReference>
<evidence type="ECO:0000313" key="3">
    <source>
        <dbReference type="Proteomes" id="UP001169006"/>
    </source>
</evidence>
<feature type="compositionally biased region" description="Gly residues" evidence="1">
    <location>
        <begin position="45"/>
        <end position="56"/>
    </location>
</feature>
<reference evidence="2" key="1">
    <citation type="journal article" date="2015" name="Int. J. Syst. Evol. Microbiol.">
        <title>Rhizobium oryzicola sp. nov., potential plant-growth-promoting endophytic bacteria isolated from rice roots.</title>
        <authorList>
            <person name="Zhang X.X."/>
            <person name="Gao J.S."/>
            <person name="Cao Y.H."/>
            <person name="Sheirdil R.A."/>
            <person name="Wang X.C."/>
            <person name="Zhang L."/>
        </authorList>
    </citation>
    <scope>NUCLEOTIDE SEQUENCE</scope>
    <source>
        <strain evidence="2">05753</strain>
    </source>
</reference>
<feature type="region of interest" description="Disordered" evidence="1">
    <location>
        <begin position="34"/>
        <end position="58"/>
    </location>
</feature>
<comment type="caution">
    <text evidence="2">The sequence shown here is derived from an EMBL/GenBank/DDBJ whole genome shotgun (WGS) entry which is preliminary data.</text>
</comment>
<evidence type="ECO:0000313" key="2">
    <source>
        <dbReference type="EMBL" id="MDO1585018.1"/>
    </source>
</evidence>
<protein>
    <submittedName>
        <fullName evidence="2">Uncharacterized protein</fullName>
    </submittedName>
</protein>
<accession>A0ABT8T3X9</accession>
<dbReference type="EMBL" id="JAUKWQ010000012">
    <property type="protein sequence ID" value="MDO1585018.1"/>
    <property type="molecule type" value="Genomic_DNA"/>
</dbReference>
<reference evidence="2" key="2">
    <citation type="submission" date="2023-07" db="EMBL/GenBank/DDBJ databases">
        <authorList>
            <person name="Sun H."/>
        </authorList>
    </citation>
    <scope>NUCLEOTIDE SEQUENCE</scope>
    <source>
        <strain evidence="2">05753</strain>
    </source>
</reference>